<proteinExistence type="predicted"/>
<accession>A0ACC2FKA7</accession>
<keyword evidence="2" id="KW-1185">Reference proteome</keyword>
<evidence type="ECO:0000313" key="1">
    <source>
        <dbReference type="EMBL" id="KAJ7991795.1"/>
    </source>
</evidence>
<dbReference type="Proteomes" id="UP001157502">
    <property type="component" value="Chromosome 26"/>
</dbReference>
<sequence length="163" mass="18515">MPINCHLRPPSRRVTFMTERPVPGAPHSVELLWWRDGKGRTWSRNLGGDKKGTQNMPEDGPLAQSQVTFSLQIHPQLAAVLESRQNNGDMSSLRTARRRTDRKVREEKGRERPKGNLSIPTLKTCRFRATWKRSNEKMATSFLPDSSHFLLVATPSITNGSLR</sequence>
<dbReference type="EMBL" id="CM055753">
    <property type="protein sequence ID" value="KAJ7991795.1"/>
    <property type="molecule type" value="Genomic_DNA"/>
</dbReference>
<name>A0ACC2FKA7_DALPE</name>
<comment type="caution">
    <text evidence="1">The sequence shown here is derived from an EMBL/GenBank/DDBJ whole genome shotgun (WGS) entry which is preliminary data.</text>
</comment>
<reference evidence="1" key="1">
    <citation type="submission" date="2021-05" db="EMBL/GenBank/DDBJ databases">
        <authorList>
            <person name="Pan Q."/>
            <person name="Jouanno E."/>
            <person name="Zahm M."/>
            <person name="Klopp C."/>
            <person name="Cabau C."/>
            <person name="Louis A."/>
            <person name="Berthelot C."/>
            <person name="Parey E."/>
            <person name="Roest Crollius H."/>
            <person name="Montfort J."/>
            <person name="Robinson-Rechavi M."/>
            <person name="Bouchez O."/>
            <person name="Lampietro C."/>
            <person name="Lopez Roques C."/>
            <person name="Donnadieu C."/>
            <person name="Postlethwait J."/>
            <person name="Bobe J."/>
            <person name="Dillon D."/>
            <person name="Chandos A."/>
            <person name="von Hippel F."/>
            <person name="Guiguen Y."/>
        </authorList>
    </citation>
    <scope>NUCLEOTIDE SEQUENCE</scope>
    <source>
        <strain evidence="1">YG-Jan2019</strain>
    </source>
</reference>
<evidence type="ECO:0000313" key="2">
    <source>
        <dbReference type="Proteomes" id="UP001157502"/>
    </source>
</evidence>
<organism evidence="1 2">
    <name type="scientific">Dallia pectoralis</name>
    <name type="common">Alaska blackfish</name>
    <dbReference type="NCBI Taxonomy" id="75939"/>
    <lineage>
        <taxon>Eukaryota</taxon>
        <taxon>Metazoa</taxon>
        <taxon>Chordata</taxon>
        <taxon>Craniata</taxon>
        <taxon>Vertebrata</taxon>
        <taxon>Euteleostomi</taxon>
        <taxon>Actinopterygii</taxon>
        <taxon>Neopterygii</taxon>
        <taxon>Teleostei</taxon>
        <taxon>Protacanthopterygii</taxon>
        <taxon>Esociformes</taxon>
        <taxon>Umbridae</taxon>
        <taxon>Dallia</taxon>
    </lineage>
</organism>
<gene>
    <name evidence="1" type="ORF">DPEC_G00287570</name>
</gene>
<protein>
    <submittedName>
        <fullName evidence="1">Uncharacterized protein</fullName>
    </submittedName>
</protein>